<reference evidence="13" key="1">
    <citation type="submission" date="2025-08" db="UniProtKB">
        <authorList>
            <consortium name="Ensembl"/>
        </authorList>
    </citation>
    <scope>IDENTIFICATION</scope>
</reference>
<evidence type="ECO:0000256" key="1">
    <source>
        <dbReference type="ARBA" id="ARBA00004157"/>
    </source>
</evidence>
<reference evidence="13" key="2">
    <citation type="submission" date="2025-09" db="UniProtKB">
        <authorList>
            <consortium name="Ensembl"/>
        </authorList>
    </citation>
    <scope>IDENTIFICATION</scope>
</reference>
<evidence type="ECO:0000256" key="11">
    <source>
        <dbReference type="SAM" id="Phobius"/>
    </source>
</evidence>
<protein>
    <recommendedName>
        <fullName evidence="2">Triadin</fullName>
    </recommendedName>
</protein>
<organism evidence="13 14">
    <name type="scientific">Calidris pygmaea</name>
    <name type="common">Spoon-billed sandpiper</name>
    <dbReference type="NCBI Taxonomy" id="425635"/>
    <lineage>
        <taxon>Eukaryota</taxon>
        <taxon>Metazoa</taxon>
        <taxon>Chordata</taxon>
        <taxon>Craniata</taxon>
        <taxon>Vertebrata</taxon>
        <taxon>Euteleostomi</taxon>
        <taxon>Archelosauria</taxon>
        <taxon>Archosauria</taxon>
        <taxon>Dinosauria</taxon>
        <taxon>Saurischia</taxon>
        <taxon>Theropoda</taxon>
        <taxon>Coelurosauria</taxon>
        <taxon>Aves</taxon>
        <taxon>Neognathae</taxon>
        <taxon>Neoaves</taxon>
        <taxon>Charadriiformes</taxon>
        <taxon>Scolopacidae</taxon>
        <taxon>Calidris</taxon>
    </lineage>
</organism>
<evidence type="ECO:0000313" key="13">
    <source>
        <dbReference type="Ensembl" id="ENSCPGP00000018446.1"/>
    </source>
</evidence>
<dbReference type="Pfam" id="PF05279">
    <property type="entry name" value="Asp-B-Hydro_N"/>
    <property type="match status" value="1"/>
</dbReference>
<keyword evidence="8" id="KW-0325">Glycoprotein</keyword>
<dbReference type="PANTHER" id="PTHR14106">
    <property type="entry name" value="TRIADIN"/>
    <property type="match status" value="1"/>
</dbReference>
<feature type="transmembrane region" description="Helical" evidence="11">
    <location>
        <begin position="39"/>
        <end position="59"/>
    </location>
</feature>
<feature type="transmembrane region" description="Helical" evidence="11">
    <location>
        <begin position="115"/>
        <end position="131"/>
    </location>
</feature>
<keyword evidence="7" id="KW-1015">Disulfide bond</keyword>
<dbReference type="InterPro" id="IPR010798">
    <property type="entry name" value="Triadin"/>
</dbReference>
<feature type="domain" description="Aspartyl beta-hydroxylase/Triadin" evidence="12">
    <location>
        <begin position="37"/>
        <end position="71"/>
    </location>
</feature>
<dbReference type="InterPro" id="IPR007943">
    <property type="entry name" value="Asp-B-hydro/Triadin_dom"/>
</dbReference>
<evidence type="ECO:0000256" key="8">
    <source>
        <dbReference type="ARBA" id="ARBA00023180"/>
    </source>
</evidence>
<keyword evidence="5 11" id="KW-1133">Transmembrane helix</keyword>
<dbReference type="AlphaFoldDB" id="A0A8C3K8C9"/>
<keyword evidence="6 11" id="KW-0472">Membrane</keyword>
<evidence type="ECO:0000259" key="12">
    <source>
        <dbReference type="Pfam" id="PF05279"/>
    </source>
</evidence>
<keyword evidence="3" id="KW-0597">Phosphoprotein</keyword>
<dbReference type="PANTHER" id="PTHR14106:SF0">
    <property type="entry name" value="TRIADIN"/>
    <property type="match status" value="1"/>
</dbReference>
<proteinExistence type="predicted"/>
<name>A0A8C3K8C9_9CHAR</name>
<dbReference type="GO" id="GO:0060047">
    <property type="term" value="P:heart contraction"/>
    <property type="evidence" value="ECO:0007669"/>
    <property type="project" value="TreeGrafter"/>
</dbReference>
<evidence type="ECO:0000256" key="7">
    <source>
        <dbReference type="ARBA" id="ARBA00023157"/>
    </source>
</evidence>
<comment type="function">
    <text evidence="9">Contributes to the regulation of lumenal Ca2+ release via the sarcoplasmic reticulum calcium release channels RYR1 and RYR2, a key step in triggering skeletal and heart muscle contraction. Required for normal organization of the triad junction, where T-tubules and the sarcoplasmic reticulum terminal cisternae are in close contact. Required for normal skeletal muscle strength. Plays a role in excitation-contraction coupling in the heart and in regulating the rate of heart beats.</text>
</comment>
<evidence type="ECO:0000256" key="5">
    <source>
        <dbReference type="ARBA" id="ARBA00022989"/>
    </source>
</evidence>
<evidence type="ECO:0000256" key="3">
    <source>
        <dbReference type="ARBA" id="ARBA00022553"/>
    </source>
</evidence>
<accession>A0A8C3K8C9</accession>
<evidence type="ECO:0000256" key="2">
    <source>
        <dbReference type="ARBA" id="ARBA00016711"/>
    </source>
</evidence>
<dbReference type="GO" id="GO:0014701">
    <property type="term" value="C:junctional sarcoplasmic reticulum membrane"/>
    <property type="evidence" value="ECO:0007669"/>
    <property type="project" value="TreeGrafter"/>
</dbReference>
<dbReference type="GO" id="GO:0010880">
    <property type="term" value="P:regulation of release of sequestered calcium ion into cytosol by sarcoplasmic reticulum"/>
    <property type="evidence" value="ECO:0007669"/>
    <property type="project" value="TreeGrafter"/>
</dbReference>
<evidence type="ECO:0000256" key="6">
    <source>
        <dbReference type="ARBA" id="ARBA00023136"/>
    </source>
</evidence>
<dbReference type="GO" id="GO:0005886">
    <property type="term" value="C:plasma membrane"/>
    <property type="evidence" value="ECO:0007669"/>
    <property type="project" value="TreeGrafter"/>
</dbReference>
<evidence type="ECO:0000313" key="14">
    <source>
        <dbReference type="Proteomes" id="UP000694419"/>
    </source>
</evidence>
<comment type="subcellular location">
    <subcellularLocation>
        <location evidence="1">Sarcoplasmic reticulum membrane</location>
        <topology evidence="1">Single-pass type II membrane protein</topology>
    </subcellularLocation>
</comment>
<evidence type="ECO:0000256" key="9">
    <source>
        <dbReference type="ARBA" id="ARBA00046074"/>
    </source>
</evidence>
<keyword evidence="14" id="KW-1185">Reference proteome</keyword>
<evidence type="ECO:0000256" key="4">
    <source>
        <dbReference type="ARBA" id="ARBA00022692"/>
    </source>
</evidence>
<feature type="region of interest" description="Disordered" evidence="10">
    <location>
        <begin position="234"/>
        <end position="269"/>
    </location>
</feature>
<sequence>MSTTTTIIDGKNGSIPSSSMKVGKKSVTEDLVTTFSSPAAWLLVVALIVTWSAVAIVMFDLVDYKNFAGKIQHILTEPLRIIHETLEESTDWLYGFISFLSDIVWSDDDDSDEDLLWGLVFFLLFLVIHRDKPEKQEKIERKEPLKGMYSAFDVLYLFTGVSKQSDLLTLRPSSFSLLSAEEKKIKSTKVEAKVKKEVKDGKGEAKTIEKVKQTETKTTEVGLIKAKPKVKEEKALQTVTKSEKKGKQNQEETEEDLKKVVGKKQKEWS</sequence>
<dbReference type="Ensembl" id="ENSCPGT00000020171.1">
    <property type="protein sequence ID" value="ENSCPGP00000018446.1"/>
    <property type="gene ID" value="ENSCPGG00000012888.1"/>
</dbReference>
<dbReference type="GO" id="GO:0086036">
    <property type="term" value="P:regulation of cardiac muscle cell membrane potential"/>
    <property type="evidence" value="ECO:0007669"/>
    <property type="project" value="TreeGrafter"/>
</dbReference>
<keyword evidence="4 11" id="KW-0812">Transmembrane</keyword>
<evidence type="ECO:0000256" key="10">
    <source>
        <dbReference type="SAM" id="MobiDB-lite"/>
    </source>
</evidence>
<dbReference type="GO" id="GO:0005102">
    <property type="term" value="F:signaling receptor binding"/>
    <property type="evidence" value="ECO:0007669"/>
    <property type="project" value="InterPro"/>
</dbReference>
<dbReference type="Proteomes" id="UP000694419">
    <property type="component" value="Unplaced"/>
</dbReference>